<comment type="caution">
    <text evidence="1">The sequence shown here is derived from an EMBL/GenBank/DDBJ whole genome shotgun (WGS) entry which is preliminary data.</text>
</comment>
<dbReference type="OrthoDB" id="4317910at2"/>
<protein>
    <submittedName>
        <fullName evidence="1">Uncharacterized protein</fullName>
    </submittedName>
</protein>
<organism evidence="1 2">
    <name type="scientific">Polyangium spumosum</name>
    <dbReference type="NCBI Taxonomy" id="889282"/>
    <lineage>
        <taxon>Bacteria</taxon>
        <taxon>Pseudomonadati</taxon>
        <taxon>Myxococcota</taxon>
        <taxon>Polyangia</taxon>
        <taxon>Polyangiales</taxon>
        <taxon>Polyangiaceae</taxon>
        <taxon>Polyangium</taxon>
    </lineage>
</organism>
<reference evidence="1 2" key="1">
    <citation type="submission" date="2019-10" db="EMBL/GenBank/DDBJ databases">
        <title>A soil myxobacterium in the family Polyangiaceae.</title>
        <authorList>
            <person name="Li Y."/>
            <person name="Wang J."/>
        </authorList>
    </citation>
    <scope>NUCLEOTIDE SEQUENCE [LARGE SCALE GENOMIC DNA]</scope>
    <source>
        <strain evidence="1 2">DSM 14734</strain>
    </source>
</reference>
<dbReference type="RefSeq" id="WP_153818127.1">
    <property type="nucleotide sequence ID" value="NZ_WJIE01000001.1"/>
</dbReference>
<gene>
    <name evidence="1" type="ORF">GF068_05205</name>
</gene>
<sequence>MDDASLVGRLARALQDLVGNVAEYRKNDVEVCLPIAGLPARMHAALRALEKRDMDLAKRTRQVLTKSSAMFDERGRVEGQRVPADDVAMKGGQKVAALSAAWNLQAICWSAEHPDWREHVIHVDVVAPSHAMGAPSVTNLWNEVTNEHRKALSLHVREVLPRYENPGHHDPESPTPEQQANYGKFRGKKSEIPRNAVRLLRHAIRDERGGATWWALCEHKFFHRFQGSTNIDGWPLVHWNGTTDERAYGNKVPEERTTVQDIPPKVRAELETRGPVDGCGCR</sequence>
<name>A0A6N7PGY8_9BACT</name>
<dbReference type="EMBL" id="WJIE01000001">
    <property type="protein sequence ID" value="MRG91323.1"/>
    <property type="molecule type" value="Genomic_DNA"/>
</dbReference>
<keyword evidence="2" id="KW-1185">Reference proteome</keyword>
<proteinExistence type="predicted"/>
<accession>A0A6N7PGY8</accession>
<dbReference type="Proteomes" id="UP000440224">
    <property type="component" value="Unassembled WGS sequence"/>
</dbReference>
<dbReference type="AlphaFoldDB" id="A0A6N7PGY8"/>
<evidence type="ECO:0000313" key="1">
    <source>
        <dbReference type="EMBL" id="MRG91323.1"/>
    </source>
</evidence>
<evidence type="ECO:0000313" key="2">
    <source>
        <dbReference type="Proteomes" id="UP000440224"/>
    </source>
</evidence>